<evidence type="ECO:0000259" key="1">
    <source>
        <dbReference type="Pfam" id="PF01627"/>
    </source>
</evidence>
<proteinExistence type="predicted"/>
<protein>
    <submittedName>
        <fullName evidence="2">Hpt domain-containing protein</fullName>
    </submittedName>
</protein>
<dbReference type="OrthoDB" id="5459735at2"/>
<reference evidence="3" key="1">
    <citation type="submission" date="2016-10" db="EMBL/GenBank/DDBJ databases">
        <authorList>
            <person name="Varghese N."/>
            <person name="Submissions S."/>
        </authorList>
    </citation>
    <scope>NUCLEOTIDE SEQUENCE [LARGE SCALE GENOMIC DNA]</scope>
    <source>
        <strain evidence="3">DSM 16995</strain>
    </source>
</reference>
<dbReference type="GO" id="GO:0004672">
    <property type="term" value="F:protein kinase activity"/>
    <property type="evidence" value="ECO:0007669"/>
    <property type="project" value="UniProtKB-ARBA"/>
</dbReference>
<dbReference type="AlphaFoldDB" id="A0A1G9C5Q5"/>
<dbReference type="RefSeq" id="WP_092157984.1">
    <property type="nucleotide sequence ID" value="NZ_FNGA01000001.1"/>
</dbReference>
<sequence>MNELEKKLAELNERYAADLGDRVMKIEGFLSEYASSGSEDALENLYKGAHALAGSARTFGLPDVSVAAKELELSARDSNDVKFLQTKLSKLKKSFLPDC</sequence>
<evidence type="ECO:0000313" key="2">
    <source>
        <dbReference type="EMBL" id="SDK46744.1"/>
    </source>
</evidence>
<accession>A0A1G9C5Q5</accession>
<dbReference type="InterPro" id="IPR036641">
    <property type="entry name" value="HPT_dom_sf"/>
</dbReference>
<dbReference type="STRING" id="246191.SAMN05660337_0545"/>
<keyword evidence="3" id="KW-1185">Reference proteome</keyword>
<name>A0A1G9C5Q5_9BACT</name>
<dbReference type="Proteomes" id="UP000199053">
    <property type="component" value="Unassembled WGS sequence"/>
</dbReference>
<gene>
    <name evidence="2" type="ORF">SAMN05660337_0545</name>
</gene>
<evidence type="ECO:0000313" key="3">
    <source>
        <dbReference type="Proteomes" id="UP000199053"/>
    </source>
</evidence>
<dbReference type="GO" id="GO:0000160">
    <property type="term" value="P:phosphorelay signal transduction system"/>
    <property type="evidence" value="ECO:0007669"/>
    <property type="project" value="InterPro"/>
</dbReference>
<dbReference type="Pfam" id="PF01627">
    <property type="entry name" value="Hpt"/>
    <property type="match status" value="1"/>
</dbReference>
<dbReference type="Gene3D" id="1.20.120.160">
    <property type="entry name" value="HPT domain"/>
    <property type="match status" value="1"/>
</dbReference>
<dbReference type="InterPro" id="IPR008207">
    <property type="entry name" value="Sig_transdc_His_kin_Hpt_dom"/>
</dbReference>
<dbReference type="EMBL" id="FNGA01000001">
    <property type="protein sequence ID" value="SDK46744.1"/>
    <property type="molecule type" value="Genomic_DNA"/>
</dbReference>
<organism evidence="2 3">
    <name type="scientific">Maridesulfovibrio ferrireducens</name>
    <dbReference type="NCBI Taxonomy" id="246191"/>
    <lineage>
        <taxon>Bacteria</taxon>
        <taxon>Pseudomonadati</taxon>
        <taxon>Thermodesulfobacteriota</taxon>
        <taxon>Desulfovibrionia</taxon>
        <taxon>Desulfovibrionales</taxon>
        <taxon>Desulfovibrionaceae</taxon>
        <taxon>Maridesulfovibrio</taxon>
    </lineage>
</organism>
<dbReference type="SUPFAM" id="SSF47226">
    <property type="entry name" value="Histidine-containing phosphotransfer domain, HPT domain"/>
    <property type="match status" value="1"/>
</dbReference>
<feature type="domain" description="HPt" evidence="1">
    <location>
        <begin position="16"/>
        <end position="77"/>
    </location>
</feature>